<dbReference type="GO" id="GO:0051015">
    <property type="term" value="F:actin filament binding"/>
    <property type="evidence" value="ECO:0000318"/>
    <property type="project" value="GO_Central"/>
</dbReference>
<keyword evidence="7 10" id="KW-0009">Actin-binding</keyword>
<evidence type="ECO:0000256" key="6">
    <source>
        <dbReference type="ARBA" id="ARBA00022990"/>
    </source>
</evidence>
<reference evidence="13" key="1">
    <citation type="journal article" date="2016" name="Nature">
        <title>The genome of the seagrass Zostera marina reveals angiosperm adaptation to the sea.</title>
        <authorList>
            <person name="Olsen J.L."/>
            <person name="Rouze P."/>
            <person name="Verhelst B."/>
            <person name="Lin Y.-C."/>
            <person name="Bayer T."/>
            <person name="Collen J."/>
            <person name="Dattolo E."/>
            <person name="De Paoli E."/>
            <person name="Dittami S."/>
            <person name="Maumus F."/>
            <person name="Michel G."/>
            <person name="Kersting A."/>
            <person name="Lauritano C."/>
            <person name="Lohaus R."/>
            <person name="Toepel M."/>
            <person name="Tonon T."/>
            <person name="Vanneste K."/>
            <person name="Amirebrahimi M."/>
            <person name="Brakel J."/>
            <person name="Bostroem C."/>
            <person name="Chovatia M."/>
            <person name="Grimwood J."/>
            <person name="Jenkins J.W."/>
            <person name="Jueterbock A."/>
            <person name="Mraz A."/>
            <person name="Stam W.T."/>
            <person name="Tice H."/>
            <person name="Bornberg-Bauer E."/>
            <person name="Green P.J."/>
            <person name="Pearson G.A."/>
            <person name="Procaccini G."/>
            <person name="Duarte C.M."/>
            <person name="Schmutz J."/>
            <person name="Reusch T.B.H."/>
            <person name="Van de Peer Y."/>
        </authorList>
    </citation>
    <scope>NUCLEOTIDE SEQUENCE [LARGE SCALE GENOMIC DNA]</scope>
    <source>
        <strain evidence="13">cv. Finnish</strain>
    </source>
</reference>
<dbReference type="PROSITE" id="PS00231">
    <property type="entry name" value="F_ACTIN_CAPPING_BETA"/>
    <property type="match status" value="1"/>
</dbReference>
<dbReference type="GO" id="GO:0030036">
    <property type="term" value="P:actin cytoskeleton organization"/>
    <property type="evidence" value="ECO:0007669"/>
    <property type="project" value="InterPro"/>
</dbReference>
<evidence type="ECO:0000256" key="1">
    <source>
        <dbReference type="ARBA" id="ARBA00004245"/>
    </source>
</evidence>
<sequence length="313" mass="35817">MKSIWAPPNSVFSYIYQTNYSRRSLEDVSEGKISSTRGVTRKGRNRQRGYRRRQTRMDAAMDLMRRISPNQNDQALTSLLSLLPHCSSDLLSQVDQPLQVLVDMQFGKEFIICEYNRDTDSYRSPFSNKYYPELEDGPLPSEDLRKLEVEANDIFAIYRDQYYEGGVSSVYMWEDDNDGGFFACFLIKKDGSKNADGRRGSLQQGAWEAIHVIEVGPEEHDIAHYRLTSTVMLSLTTDNKSSGTFNLSGSIRRQMNENLPVADGHLCNMGKMIEEIEGKLRNSVEQVYFGKTREMVCTLRPLPEGLQFKLPDN</sequence>
<dbReference type="InterPro" id="IPR042276">
    <property type="entry name" value="CapZ_alpha/beta_2"/>
</dbReference>
<dbReference type="STRING" id="29655.A0A0K9PL34"/>
<dbReference type="PRINTS" id="PR00192">
    <property type="entry name" value="FACTINCAPB"/>
</dbReference>
<dbReference type="SUPFAM" id="SSF90096">
    <property type="entry name" value="Subunits of heterodimeric actin filament capping protein Capz"/>
    <property type="match status" value="1"/>
</dbReference>
<dbReference type="GO" id="GO:0008290">
    <property type="term" value="C:F-actin capping protein complex"/>
    <property type="evidence" value="ECO:0000318"/>
    <property type="project" value="GO_Central"/>
</dbReference>
<comment type="subunit">
    <text evidence="10">Heterodimer of an alpha and a beta subunit.</text>
</comment>
<dbReference type="Gene3D" id="1.20.58.570">
    <property type="match status" value="1"/>
</dbReference>
<dbReference type="OMA" id="WSNKYYP"/>
<protein>
    <recommendedName>
        <fullName evidence="3 10">F-actin-capping protein subunit beta</fullName>
    </recommendedName>
</protein>
<dbReference type="OrthoDB" id="9979678at2759"/>
<evidence type="ECO:0000313" key="12">
    <source>
        <dbReference type="EMBL" id="KMZ69649.1"/>
    </source>
</evidence>
<name>A0A0K9PL34_ZOSMR</name>
<evidence type="ECO:0000256" key="11">
    <source>
        <dbReference type="SAM" id="MobiDB-lite"/>
    </source>
</evidence>
<dbReference type="InterPro" id="IPR001698">
    <property type="entry name" value="CAPZB"/>
</dbReference>
<evidence type="ECO:0000256" key="5">
    <source>
        <dbReference type="ARBA" id="ARBA00022490"/>
    </source>
</evidence>
<evidence type="ECO:0000256" key="9">
    <source>
        <dbReference type="ARBA" id="ARBA00025389"/>
    </source>
</evidence>
<dbReference type="GO" id="GO:0005737">
    <property type="term" value="C:cytoplasm"/>
    <property type="evidence" value="ECO:0007669"/>
    <property type="project" value="InterPro"/>
</dbReference>
<dbReference type="Proteomes" id="UP000036987">
    <property type="component" value="Unassembled WGS sequence"/>
</dbReference>
<keyword evidence="4 10" id="KW-0117">Actin capping</keyword>
<evidence type="ECO:0000256" key="8">
    <source>
        <dbReference type="ARBA" id="ARBA00023212"/>
    </source>
</evidence>
<comment type="caution">
    <text evidence="12">The sequence shown here is derived from an EMBL/GenBank/DDBJ whole genome shotgun (WGS) entry which is preliminary data.</text>
</comment>
<keyword evidence="8 10" id="KW-0206">Cytoskeleton</keyword>
<dbReference type="FunFam" id="3.90.1150.210:FF:000004">
    <property type="entry name" value="F-actin-capping protein subunit beta"/>
    <property type="match status" value="1"/>
</dbReference>
<accession>A0A0K9PL34</accession>
<evidence type="ECO:0000256" key="7">
    <source>
        <dbReference type="ARBA" id="ARBA00023203"/>
    </source>
</evidence>
<dbReference type="Gene3D" id="3.90.1150.210">
    <property type="entry name" value="F-actin capping protein, beta subunit"/>
    <property type="match status" value="1"/>
</dbReference>
<keyword evidence="5 10" id="KW-0963">Cytoplasm</keyword>
<dbReference type="FunFam" id="1.20.58.570:FF:000001">
    <property type="entry name" value="F-actin-capping protein subunit beta"/>
    <property type="match status" value="1"/>
</dbReference>
<proteinExistence type="inferred from homology"/>
<organism evidence="12 13">
    <name type="scientific">Zostera marina</name>
    <name type="common">Eelgrass</name>
    <dbReference type="NCBI Taxonomy" id="29655"/>
    <lineage>
        <taxon>Eukaryota</taxon>
        <taxon>Viridiplantae</taxon>
        <taxon>Streptophyta</taxon>
        <taxon>Embryophyta</taxon>
        <taxon>Tracheophyta</taxon>
        <taxon>Spermatophyta</taxon>
        <taxon>Magnoliopsida</taxon>
        <taxon>Liliopsida</taxon>
        <taxon>Zosteraceae</taxon>
        <taxon>Zostera</taxon>
    </lineage>
</organism>
<dbReference type="InterPro" id="IPR043175">
    <property type="entry name" value="CAPZB_N"/>
</dbReference>
<dbReference type="PANTHER" id="PTHR10619:SF0">
    <property type="entry name" value="F-ACTIN-CAPPING PROTEIN SUBUNIT BETA ISOFORMS 1 AND 2"/>
    <property type="match status" value="1"/>
</dbReference>
<keyword evidence="13" id="KW-1185">Reference proteome</keyword>
<feature type="compositionally biased region" description="Basic residues" evidence="11">
    <location>
        <begin position="39"/>
        <end position="53"/>
    </location>
</feature>
<dbReference type="GO" id="GO:0000902">
    <property type="term" value="P:cell morphogenesis"/>
    <property type="evidence" value="ECO:0000318"/>
    <property type="project" value="GO_Central"/>
</dbReference>
<dbReference type="InterPro" id="IPR019771">
    <property type="entry name" value="F-actin_capping_bsu_CS"/>
</dbReference>
<dbReference type="Pfam" id="PF01115">
    <property type="entry name" value="F_actin_cap_B"/>
    <property type="match status" value="1"/>
</dbReference>
<evidence type="ECO:0000256" key="3">
    <source>
        <dbReference type="ARBA" id="ARBA00021859"/>
    </source>
</evidence>
<dbReference type="InterPro" id="IPR037282">
    <property type="entry name" value="CapZ_alpha/beta"/>
</dbReference>
<evidence type="ECO:0000256" key="10">
    <source>
        <dbReference type="RuleBase" id="RU365078"/>
    </source>
</evidence>
<comment type="similarity">
    <text evidence="2 10">Belongs to the F-actin-capping protein beta subunit family.</text>
</comment>
<dbReference type="AlphaFoldDB" id="A0A0K9PL34"/>
<feature type="region of interest" description="Disordered" evidence="11">
    <location>
        <begin position="31"/>
        <end position="53"/>
    </location>
</feature>
<evidence type="ECO:0000313" key="13">
    <source>
        <dbReference type="Proteomes" id="UP000036987"/>
    </source>
</evidence>
<keyword evidence="6" id="KW-0007">Acetylation</keyword>
<comment type="function">
    <text evidence="9 10">F-actin-capping proteins bind in a Ca(2+)-independent manner to the fast growing ends of actin filaments (barbed end) thereby blocking the exchange of subunits at these ends. Unlike other capping proteins (such as gelsolin and severin), these proteins do not sever actin filaments.</text>
</comment>
<dbReference type="EMBL" id="LFYR01000757">
    <property type="protein sequence ID" value="KMZ69649.1"/>
    <property type="molecule type" value="Genomic_DNA"/>
</dbReference>
<comment type="subcellular location">
    <subcellularLocation>
        <location evidence="1 10">Cytoplasm</location>
        <location evidence="1 10">Cytoskeleton</location>
    </subcellularLocation>
</comment>
<evidence type="ECO:0000256" key="4">
    <source>
        <dbReference type="ARBA" id="ARBA00022467"/>
    </source>
</evidence>
<dbReference type="GO" id="GO:0051016">
    <property type="term" value="P:barbed-end actin filament capping"/>
    <property type="evidence" value="ECO:0000318"/>
    <property type="project" value="GO_Central"/>
</dbReference>
<evidence type="ECO:0000256" key="2">
    <source>
        <dbReference type="ARBA" id="ARBA00006039"/>
    </source>
</evidence>
<gene>
    <name evidence="12" type="ORF">ZOSMA_20G01270</name>
</gene>
<dbReference type="PANTHER" id="PTHR10619">
    <property type="entry name" value="F-ACTIN-CAPPING PROTEIN SUBUNIT BETA"/>
    <property type="match status" value="1"/>
</dbReference>